<comment type="caution">
    <text evidence="2">The sequence shown here is derived from an EMBL/GenBank/DDBJ whole genome shotgun (WGS) entry which is preliminary data.</text>
</comment>
<gene>
    <name evidence="2" type="ORF">PCANC_24341</name>
</gene>
<evidence type="ECO:0000256" key="1">
    <source>
        <dbReference type="SAM" id="MobiDB-lite"/>
    </source>
</evidence>
<reference evidence="2 3" key="1">
    <citation type="submission" date="2017-11" db="EMBL/GenBank/DDBJ databases">
        <title>De novo assembly and phasing of dikaryotic genomes from two isolates of Puccinia coronata f. sp. avenae, the causal agent of oat crown rust.</title>
        <authorList>
            <person name="Miller M.E."/>
            <person name="Zhang Y."/>
            <person name="Omidvar V."/>
            <person name="Sperschneider J."/>
            <person name="Schwessinger B."/>
            <person name="Raley C."/>
            <person name="Palmer J.M."/>
            <person name="Garnica D."/>
            <person name="Upadhyaya N."/>
            <person name="Rathjen J."/>
            <person name="Taylor J.M."/>
            <person name="Park R.F."/>
            <person name="Dodds P.N."/>
            <person name="Hirsch C.D."/>
            <person name="Kianian S.F."/>
            <person name="Figueroa M."/>
        </authorList>
    </citation>
    <scope>NUCLEOTIDE SEQUENCE [LARGE SCALE GENOMIC DNA]</scope>
    <source>
        <strain evidence="2">12NC29</strain>
    </source>
</reference>
<name>A0A2N5TV79_9BASI</name>
<evidence type="ECO:0000313" key="2">
    <source>
        <dbReference type="EMBL" id="PLW29394.1"/>
    </source>
</evidence>
<protein>
    <submittedName>
        <fullName evidence="2">Uncharacterized protein</fullName>
    </submittedName>
</protein>
<keyword evidence="3" id="KW-1185">Reference proteome</keyword>
<accession>A0A2N5TV79</accession>
<dbReference type="Proteomes" id="UP000235388">
    <property type="component" value="Unassembled WGS sequence"/>
</dbReference>
<proteinExistence type="predicted"/>
<sequence>MTEAWAEPGPSTSIEPAASLVAKINGQPTLNHSELPAGSQHPHKGGACLTHGAPLTALAKGCRGERKVQYHYGNVPHQAIHAATSSAPWRIHRIDAEDEPLGGITLRMALATHHQWIERDSATGQASRLQLRVLSHLALPTCSGYLNQPPGILHRTTNPKCLPFTSSAHSSLNPSLNSQPKNRAFHLLFCHPLLPKQSPKHEFCKAPKHHLTTVSCLFQATSRSVPDVVAGSQYGNVNTPSYIQCTLITTQDGSPPVITYNQSLPAVITMPNGTELDMINCVGHVVSATKVSCGNSNNTTCLEVIVAHNNWDSRVKYVIPGTKNLRGTFKIYAPGQEVQITSHLVDYDMDLLVAVAVVDFVAVTNGHGTLREAPPTSSLAGSPSKAGWNFIKFKPCKVKASPGLLSNVTGKTLPLAYMKTSSKPASP</sequence>
<feature type="region of interest" description="Disordered" evidence="1">
    <location>
        <begin position="28"/>
        <end position="48"/>
    </location>
</feature>
<organism evidence="2 3">
    <name type="scientific">Puccinia coronata f. sp. avenae</name>
    <dbReference type="NCBI Taxonomy" id="200324"/>
    <lineage>
        <taxon>Eukaryota</taxon>
        <taxon>Fungi</taxon>
        <taxon>Dikarya</taxon>
        <taxon>Basidiomycota</taxon>
        <taxon>Pucciniomycotina</taxon>
        <taxon>Pucciniomycetes</taxon>
        <taxon>Pucciniales</taxon>
        <taxon>Pucciniaceae</taxon>
        <taxon>Puccinia</taxon>
    </lineage>
</organism>
<dbReference type="OrthoDB" id="2506484at2759"/>
<evidence type="ECO:0000313" key="3">
    <source>
        <dbReference type="Proteomes" id="UP000235388"/>
    </source>
</evidence>
<dbReference type="EMBL" id="PGCJ01000412">
    <property type="protein sequence ID" value="PLW29394.1"/>
    <property type="molecule type" value="Genomic_DNA"/>
</dbReference>
<dbReference type="AlphaFoldDB" id="A0A2N5TV79"/>